<sequence length="187" mass="22287">MKSKTVFIIFTLILASCKREIEKKTELGKSEFNLKTDITDFKKKMTESDSIKIWFDHSVCTYQGVERIEITKKSDSIKIRTEFKEETFNENPEWKLVYEKKISKTDSIWNIEKFFKRNIKRRKSEEKEHGTLQVSHKGIKVNYFTNGLVDLNRFMADYFEVMRELHPENKNGIYGVEIINEPELQIE</sequence>
<dbReference type="AlphaFoldDB" id="A0A839ASU7"/>
<reference evidence="1 2" key="1">
    <citation type="submission" date="2020-07" db="EMBL/GenBank/DDBJ databases">
        <title>Bacterium isolated from marine sediment.</title>
        <authorList>
            <person name="Shang D."/>
            <person name="Du Z.-J."/>
        </authorList>
    </citation>
    <scope>NUCLEOTIDE SEQUENCE [LARGE SCALE GENOMIC DNA]</scope>
    <source>
        <strain evidence="1 2">S7007</strain>
    </source>
</reference>
<protein>
    <submittedName>
        <fullName evidence="1">Uncharacterized protein</fullName>
    </submittedName>
</protein>
<dbReference type="Proteomes" id="UP000563906">
    <property type="component" value="Unassembled WGS sequence"/>
</dbReference>
<dbReference type="PROSITE" id="PS51257">
    <property type="entry name" value="PROKAR_LIPOPROTEIN"/>
    <property type="match status" value="1"/>
</dbReference>
<evidence type="ECO:0000313" key="1">
    <source>
        <dbReference type="EMBL" id="MBA6157369.1"/>
    </source>
</evidence>
<dbReference type="EMBL" id="JACGLS010000009">
    <property type="protein sequence ID" value="MBA6157369.1"/>
    <property type="molecule type" value="Genomic_DNA"/>
</dbReference>
<evidence type="ECO:0000313" key="2">
    <source>
        <dbReference type="Proteomes" id="UP000563906"/>
    </source>
</evidence>
<comment type="caution">
    <text evidence="1">The sequence shown here is derived from an EMBL/GenBank/DDBJ whole genome shotgun (WGS) entry which is preliminary data.</text>
</comment>
<keyword evidence="2" id="KW-1185">Reference proteome</keyword>
<dbReference type="RefSeq" id="WP_182125872.1">
    <property type="nucleotide sequence ID" value="NZ_JACGLS010000009.1"/>
</dbReference>
<proteinExistence type="predicted"/>
<organism evidence="1 2">
    <name type="scientific">Tenacibaculum pelagium</name>
    <dbReference type="NCBI Taxonomy" id="2759527"/>
    <lineage>
        <taxon>Bacteria</taxon>
        <taxon>Pseudomonadati</taxon>
        <taxon>Bacteroidota</taxon>
        <taxon>Flavobacteriia</taxon>
        <taxon>Flavobacteriales</taxon>
        <taxon>Flavobacteriaceae</taxon>
        <taxon>Tenacibaculum</taxon>
    </lineage>
</organism>
<accession>A0A839ASU7</accession>
<name>A0A839ASU7_9FLAO</name>
<gene>
    <name evidence="1" type="ORF">H3Z83_12700</name>
</gene>